<reference evidence="1" key="1">
    <citation type="journal article" date="2021" name="Proc. Natl. Acad. Sci. U.S.A.">
        <title>A Catalog of Tens of Thousands of Viruses from Human Metagenomes Reveals Hidden Associations with Chronic Diseases.</title>
        <authorList>
            <person name="Tisza M.J."/>
            <person name="Buck C.B."/>
        </authorList>
    </citation>
    <scope>NUCLEOTIDE SEQUENCE</scope>
    <source>
        <strain evidence="1">CtD4R19</strain>
    </source>
</reference>
<sequence length="515" mass="60422">MNHDNLHRIATEHYIREVEKAFQRLISQTASAVVKTKLKKELFQFKKNSKITERIAQILSEYENSLLGIISTGSARQWNFANEKYNYLKALTLKRIANKIPKEVFQKELLKVAANTQNARALLSFQQRKTNGFTLSDRVWNITKQAKEELELAIDLSLTEGQSANTLARAIRKHLNNPNSLYKKIKDKHGNAVLLNNTDYYHVGQGVYRSAYKNAMRLARNEINTAYRTSEQLRIEQNNDIVGVEIHLSPSHRIYDMCDELKGVYPKDFKWDKWHVNCMCHRRTIMKTDAEFIRELKNGENLPPETSENFVADVPKQYKDWIKENEDKMQNWKRKPEFMEWNEKYWKGDTKREREKNILLLDREKQFDTLHEYGNGGKVLQHKLIKRGEDYEDIMRAAKLFAEQGKIVELMPEVYKNERTIRNVIFPNLQSKTSNPDLRIGNKYYDVKRPSSIKNIEGNANKASKQGSVAIISDSRLDKELTERIMKIRANAILKSKNYTKTVIVYLKNDKLYFY</sequence>
<evidence type="ECO:0000313" key="1">
    <source>
        <dbReference type="EMBL" id="DAD65225.1"/>
    </source>
</evidence>
<protein>
    <submittedName>
        <fullName evidence="1">Minor capsid protein</fullName>
    </submittedName>
</protein>
<dbReference type="EMBL" id="BK014638">
    <property type="protein sequence ID" value="DAD65225.1"/>
    <property type="molecule type" value="Genomic_DNA"/>
</dbReference>
<accession>A0A8S5L612</accession>
<proteinExistence type="predicted"/>
<organism evidence="1">
    <name type="scientific">Siphoviridae sp. ctD4R19</name>
    <dbReference type="NCBI Taxonomy" id="2823568"/>
    <lineage>
        <taxon>Viruses</taxon>
        <taxon>Duplodnaviria</taxon>
        <taxon>Heunggongvirae</taxon>
        <taxon>Uroviricota</taxon>
        <taxon>Caudoviricetes</taxon>
    </lineage>
</organism>
<name>A0A8S5L612_9CAUD</name>
<dbReference type="Gene3D" id="3.40.1350.120">
    <property type="match status" value="1"/>
</dbReference>